<dbReference type="InterPro" id="IPR036688">
    <property type="entry name" value="MoeA_C_domain_IV_sf"/>
</dbReference>
<accession>A0A7I9UX59</accession>
<comment type="caution">
    <text evidence="7">The sequence shown here is derived from an EMBL/GenBank/DDBJ whole genome shotgun (WGS) entry which is preliminary data.</text>
</comment>
<dbReference type="Pfam" id="PF03453">
    <property type="entry name" value="MoeA_N"/>
    <property type="match status" value="1"/>
</dbReference>
<dbReference type="GO" id="GO:0016779">
    <property type="term" value="F:nucleotidyltransferase activity"/>
    <property type="evidence" value="ECO:0007669"/>
    <property type="project" value="UniProtKB-ARBA"/>
</dbReference>
<dbReference type="Pfam" id="PF00994">
    <property type="entry name" value="MoCF_biosynth"/>
    <property type="match status" value="1"/>
</dbReference>
<evidence type="ECO:0000256" key="5">
    <source>
        <dbReference type="RuleBase" id="RU365090"/>
    </source>
</evidence>
<dbReference type="EC" id="2.10.1.1" evidence="5"/>
<dbReference type="Gene3D" id="3.90.105.10">
    <property type="entry name" value="Molybdopterin biosynthesis moea protein, domain 2"/>
    <property type="match status" value="1"/>
</dbReference>
<evidence type="ECO:0000313" key="8">
    <source>
        <dbReference type="Proteomes" id="UP000444980"/>
    </source>
</evidence>
<dbReference type="Gene3D" id="2.40.340.10">
    <property type="entry name" value="MoeA, C-terminal, domain IV"/>
    <property type="match status" value="1"/>
</dbReference>
<dbReference type="SUPFAM" id="SSF53218">
    <property type="entry name" value="Molybdenum cofactor biosynthesis proteins"/>
    <property type="match status" value="1"/>
</dbReference>
<dbReference type="GO" id="GO:0006777">
    <property type="term" value="P:Mo-molybdopterin cofactor biosynthetic process"/>
    <property type="evidence" value="ECO:0007669"/>
    <property type="project" value="UniProtKB-UniRule"/>
</dbReference>
<name>A0A7I9UX59_9ACTN</name>
<protein>
    <recommendedName>
        <fullName evidence="5">Molybdopterin molybdenumtransferase</fullName>
        <ecNumber evidence="5">2.10.1.1</ecNumber>
    </recommendedName>
</protein>
<dbReference type="GO" id="GO:0061599">
    <property type="term" value="F:molybdopterin molybdotransferase activity"/>
    <property type="evidence" value="ECO:0007669"/>
    <property type="project" value="UniProtKB-UniRule"/>
</dbReference>
<feature type="domain" description="MoaB/Mog" evidence="6">
    <location>
        <begin position="359"/>
        <end position="494"/>
    </location>
</feature>
<comment type="catalytic activity">
    <reaction evidence="4">
        <text>adenylyl-molybdopterin + molybdate = Mo-molybdopterin + AMP + H(+)</text>
        <dbReference type="Rhea" id="RHEA:35047"/>
        <dbReference type="ChEBI" id="CHEBI:15378"/>
        <dbReference type="ChEBI" id="CHEBI:36264"/>
        <dbReference type="ChEBI" id="CHEBI:62727"/>
        <dbReference type="ChEBI" id="CHEBI:71302"/>
        <dbReference type="ChEBI" id="CHEBI:456215"/>
        <dbReference type="EC" id="2.10.1.1"/>
    </reaction>
</comment>
<keyword evidence="5" id="KW-0808">Transferase</keyword>
<dbReference type="Pfam" id="PF12804">
    <property type="entry name" value="NTP_transf_3"/>
    <property type="match status" value="1"/>
</dbReference>
<comment type="similarity">
    <text evidence="2 5">Belongs to the MoeA family.</text>
</comment>
<keyword evidence="8" id="KW-1185">Reference proteome</keyword>
<evidence type="ECO:0000259" key="6">
    <source>
        <dbReference type="SMART" id="SM00852"/>
    </source>
</evidence>
<dbReference type="InterPro" id="IPR036135">
    <property type="entry name" value="MoeA_linker/N_sf"/>
</dbReference>
<organism evidence="7 8">
    <name type="scientific">Gordonia crocea</name>
    <dbReference type="NCBI Taxonomy" id="589162"/>
    <lineage>
        <taxon>Bacteria</taxon>
        <taxon>Bacillati</taxon>
        <taxon>Actinomycetota</taxon>
        <taxon>Actinomycetes</taxon>
        <taxon>Mycobacteriales</taxon>
        <taxon>Gordoniaceae</taxon>
        <taxon>Gordonia</taxon>
    </lineage>
</organism>
<dbReference type="InterPro" id="IPR025877">
    <property type="entry name" value="MobA-like_NTP_Trfase"/>
</dbReference>
<dbReference type="SMART" id="SM00852">
    <property type="entry name" value="MoCF_biosynth"/>
    <property type="match status" value="1"/>
</dbReference>
<dbReference type="AlphaFoldDB" id="A0A7I9UX59"/>
<dbReference type="UniPathway" id="UPA00344"/>
<keyword evidence="5" id="KW-0501">Molybdenum cofactor biosynthesis</keyword>
<dbReference type="Gene3D" id="3.90.550.10">
    <property type="entry name" value="Spore Coat Polysaccharide Biosynthesis Protein SpsA, Chain A"/>
    <property type="match status" value="1"/>
</dbReference>
<dbReference type="InterPro" id="IPR005110">
    <property type="entry name" value="MoeA_linker/N"/>
</dbReference>
<dbReference type="InterPro" id="IPR001453">
    <property type="entry name" value="MoaB/Mog_dom"/>
</dbReference>
<dbReference type="SUPFAM" id="SSF53448">
    <property type="entry name" value="Nucleotide-diphospho-sugar transferases"/>
    <property type="match status" value="1"/>
</dbReference>
<dbReference type="SUPFAM" id="SSF63882">
    <property type="entry name" value="MoeA N-terminal region -like"/>
    <property type="match status" value="1"/>
</dbReference>
<dbReference type="PANTHER" id="PTHR10192:SF5">
    <property type="entry name" value="GEPHYRIN"/>
    <property type="match status" value="1"/>
</dbReference>
<dbReference type="Proteomes" id="UP000444980">
    <property type="component" value="Unassembled WGS sequence"/>
</dbReference>
<keyword evidence="5" id="KW-0479">Metal-binding</keyword>
<dbReference type="Gene3D" id="3.40.980.10">
    <property type="entry name" value="MoaB/Mog-like domain"/>
    <property type="match status" value="1"/>
</dbReference>
<gene>
    <name evidence="7" type="ORF">nbrc107697_15720</name>
</gene>
<keyword evidence="3 5" id="KW-0500">Molybdenum</keyword>
<keyword evidence="5" id="KW-0460">Magnesium</keyword>
<dbReference type="InterPro" id="IPR038987">
    <property type="entry name" value="MoeA-like"/>
</dbReference>
<reference evidence="8" key="1">
    <citation type="submission" date="2019-06" db="EMBL/GenBank/DDBJ databases">
        <title>Gordonia isolated from sludge of a wastewater treatment plant.</title>
        <authorList>
            <person name="Tamura T."/>
            <person name="Aoyama K."/>
            <person name="Kang Y."/>
            <person name="Saito S."/>
            <person name="Akiyama N."/>
            <person name="Yazawa K."/>
            <person name="Gonoi T."/>
            <person name="Mikami Y."/>
        </authorList>
    </citation>
    <scope>NUCLEOTIDE SEQUENCE [LARGE SCALE GENOMIC DNA]</scope>
    <source>
        <strain evidence="8">NBRC 107697</strain>
    </source>
</reference>
<dbReference type="InterPro" id="IPR036425">
    <property type="entry name" value="MoaB/Mog-like_dom_sf"/>
</dbReference>
<dbReference type="PANTHER" id="PTHR10192">
    <property type="entry name" value="MOLYBDOPTERIN BIOSYNTHESIS PROTEIN"/>
    <property type="match status" value="1"/>
</dbReference>
<evidence type="ECO:0000256" key="2">
    <source>
        <dbReference type="ARBA" id="ARBA00010763"/>
    </source>
</evidence>
<evidence type="ECO:0000256" key="4">
    <source>
        <dbReference type="ARBA" id="ARBA00047317"/>
    </source>
</evidence>
<dbReference type="InterPro" id="IPR029044">
    <property type="entry name" value="Nucleotide-diphossugar_trans"/>
</dbReference>
<dbReference type="GO" id="GO:0046872">
    <property type="term" value="F:metal ion binding"/>
    <property type="evidence" value="ECO:0007669"/>
    <property type="project" value="UniProtKB-UniRule"/>
</dbReference>
<comment type="cofactor">
    <cofactor evidence="5">
        <name>Mg(2+)</name>
        <dbReference type="ChEBI" id="CHEBI:18420"/>
    </cofactor>
</comment>
<evidence type="ECO:0000256" key="1">
    <source>
        <dbReference type="ARBA" id="ARBA00002901"/>
    </source>
</evidence>
<dbReference type="OrthoDB" id="3196725at2"/>
<comment type="function">
    <text evidence="1 5">Catalyzes the insertion of molybdate into adenylated molybdopterin with the concomitant release of AMP.</text>
</comment>
<sequence length="568" mass="56994">MDRPTVSSRFDAVILAGGRARRLAGADKPASLVGGRRLIDIALAAVADAGTVVVVGPDRDLPDHVRQVREDPPFAGPAAAVAAGFAALGDLPDDRAVAVLAADLPFLRAAHIEALADHRDQERAPVALALDEEDQPQYLVGVWRAGSLRAALTGADASMRSLIPAEAAALALVGLADVDTPDDLADARRQADPVAAITAAAAALDPLAPADRAPDADVLGAVLAEPLRAVAPFPAFDTSAMDGYAVRGPAPWRLVGSAVRAGHDAPALTEPGSALPIATGAVLPPGAERVIRYEEVVVVGDNTLTSEVVGRDDTRRRGDSWAAGDDLLPAGTVVDAAAAGTARAAGVPLIRVRGPLRAVLHTSGDEVGADTGSGIADTASLPVTAALHGFGVRVTPGPHLPDSAAAMRAALGPDRTPGDVVIIIGATGRGAADHLRTALSAAGGRILLDGVPVRPGGSLLLAALPDGGAVVGLGGNPVAALTGAALCVPPVRDALVAAAPVAPEHLRVTGATALAHPRLWRAVPIDPDGVGGWVGRAVDSTAELRSLAGSRGLALLPPTGVGLARRLI</sequence>
<dbReference type="RefSeq" id="WP_161926842.1">
    <property type="nucleotide sequence ID" value="NZ_BJOU01000001.1"/>
</dbReference>
<dbReference type="Gene3D" id="2.170.190.11">
    <property type="entry name" value="Molybdopterin biosynthesis moea protein, domain 3"/>
    <property type="match status" value="1"/>
</dbReference>
<dbReference type="GO" id="GO:0005829">
    <property type="term" value="C:cytosol"/>
    <property type="evidence" value="ECO:0007669"/>
    <property type="project" value="TreeGrafter"/>
</dbReference>
<proteinExistence type="inferred from homology"/>
<evidence type="ECO:0000256" key="3">
    <source>
        <dbReference type="ARBA" id="ARBA00022505"/>
    </source>
</evidence>
<dbReference type="EMBL" id="BJOU01000001">
    <property type="protein sequence ID" value="GED97533.1"/>
    <property type="molecule type" value="Genomic_DNA"/>
</dbReference>
<evidence type="ECO:0000313" key="7">
    <source>
        <dbReference type="EMBL" id="GED97533.1"/>
    </source>
</evidence>
<comment type="pathway">
    <text evidence="5">Cofactor biosynthesis; molybdopterin biosynthesis.</text>
</comment>